<dbReference type="AlphaFoldDB" id="A0A5E4RF55"/>
<dbReference type="OrthoDB" id="9135036at2"/>
<dbReference type="Proteomes" id="UP000384354">
    <property type="component" value="Unassembled WGS sequence"/>
</dbReference>
<reference evidence="1 2" key="1">
    <citation type="submission" date="2019-08" db="EMBL/GenBank/DDBJ databases">
        <authorList>
            <person name="Peeters C."/>
        </authorList>
    </citation>
    <scope>NUCLEOTIDE SEQUENCE [LARGE SCALE GENOMIC DNA]</scope>
    <source>
        <strain evidence="1 2">LMG 31106</strain>
    </source>
</reference>
<dbReference type="RefSeq" id="WP_150562059.1">
    <property type="nucleotide sequence ID" value="NZ_CABPSL010000001.1"/>
</dbReference>
<proteinExistence type="predicted"/>
<dbReference type="SUPFAM" id="SSF47598">
    <property type="entry name" value="Ribbon-helix-helix"/>
    <property type="match status" value="1"/>
</dbReference>
<sequence length="113" mass="12435">MAMPNLHVRLKPTSNNRLKDLAEAQGISQGDIARRAIDAYLDGIDIAAMLDEQRRAMNQQIAALDDRLSKRFEDHLKSMAMAFASIHLTVDQAGQVIGGRIDELPPDAARRAA</sequence>
<name>A0A5E4RF55_9BURK</name>
<evidence type="ECO:0000313" key="2">
    <source>
        <dbReference type="Proteomes" id="UP000384354"/>
    </source>
</evidence>
<dbReference type="GO" id="GO:0006355">
    <property type="term" value="P:regulation of DNA-templated transcription"/>
    <property type="evidence" value="ECO:0007669"/>
    <property type="project" value="InterPro"/>
</dbReference>
<organism evidence="1 2">
    <name type="scientific">Pandoraea cepalis</name>
    <dbReference type="NCBI Taxonomy" id="2508294"/>
    <lineage>
        <taxon>Bacteria</taxon>
        <taxon>Pseudomonadati</taxon>
        <taxon>Pseudomonadota</taxon>
        <taxon>Betaproteobacteria</taxon>
        <taxon>Burkholderiales</taxon>
        <taxon>Burkholderiaceae</taxon>
        <taxon>Pandoraea</taxon>
    </lineage>
</organism>
<gene>
    <name evidence="1" type="ORF">PCE31106_00147</name>
</gene>
<evidence type="ECO:0000313" key="1">
    <source>
        <dbReference type="EMBL" id="VVD62046.1"/>
    </source>
</evidence>
<accession>A0A5E4RF55</accession>
<dbReference type="InterPro" id="IPR010985">
    <property type="entry name" value="Ribbon_hlx_hlx"/>
</dbReference>
<dbReference type="EMBL" id="CABPSL010000001">
    <property type="protein sequence ID" value="VVD62046.1"/>
    <property type="molecule type" value="Genomic_DNA"/>
</dbReference>
<evidence type="ECO:0008006" key="3">
    <source>
        <dbReference type="Google" id="ProtNLM"/>
    </source>
</evidence>
<protein>
    <recommendedName>
        <fullName evidence="3">Ribbon-helix-helix protein CopG domain-containing protein</fullName>
    </recommendedName>
</protein>